<dbReference type="PANTHER" id="PTHR47992">
    <property type="entry name" value="PROTEIN PHOSPHATASE"/>
    <property type="match status" value="1"/>
</dbReference>
<organism evidence="12 13">
    <name type="scientific">Fraxinus pennsylvanica</name>
    <dbReference type="NCBI Taxonomy" id="56036"/>
    <lineage>
        <taxon>Eukaryota</taxon>
        <taxon>Viridiplantae</taxon>
        <taxon>Streptophyta</taxon>
        <taxon>Embryophyta</taxon>
        <taxon>Tracheophyta</taxon>
        <taxon>Spermatophyta</taxon>
        <taxon>Magnoliopsida</taxon>
        <taxon>eudicotyledons</taxon>
        <taxon>Gunneridae</taxon>
        <taxon>Pentapetalae</taxon>
        <taxon>asterids</taxon>
        <taxon>lamiids</taxon>
        <taxon>Lamiales</taxon>
        <taxon>Oleaceae</taxon>
        <taxon>Oleeae</taxon>
        <taxon>Fraxinus</taxon>
    </lineage>
</organism>
<accession>A0AAD1ZJI1</accession>
<dbReference type="SUPFAM" id="SSF81606">
    <property type="entry name" value="PP2C-like"/>
    <property type="match status" value="1"/>
</dbReference>
<dbReference type="AlphaFoldDB" id="A0AAD1ZJI1"/>
<dbReference type="InterPro" id="IPR001932">
    <property type="entry name" value="PPM-type_phosphatase-like_dom"/>
</dbReference>
<evidence type="ECO:0000256" key="1">
    <source>
        <dbReference type="ARBA" id="ARBA00001936"/>
    </source>
</evidence>
<dbReference type="Gene3D" id="3.60.40.10">
    <property type="entry name" value="PPM-type phosphatase domain"/>
    <property type="match status" value="1"/>
</dbReference>
<protein>
    <recommendedName>
        <fullName evidence="3">protein-serine/threonine phosphatase</fullName>
        <ecNumber evidence="3">3.1.3.16</ecNumber>
    </recommendedName>
</protein>
<evidence type="ECO:0000256" key="4">
    <source>
        <dbReference type="ARBA" id="ARBA00022723"/>
    </source>
</evidence>
<evidence type="ECO:0000256" key="5">
    <source>
        <dbReference type="ARBA" id="ARBA00022801"/>
    </source>
</evidence>
<dbReference type="EC" id="3.1.3.16" evidence="3"/>
<reference evidence="12" key="1">
    <citation type="submission" date="2023-05" db="EMBL/GenBank/DDBJ databases">
        <authorList>
            <person name="Huff M."/>
        </authorList>
    </citation>
    <scope>NUCLEOTIDE SEQUENCE</scope>
</reference>
<dbReference type="EMBL" id="OU503044">
    <property type="protein sequence ID" value="CAI9768157.1"/>
    <property type="molecule type" value="Genomic_DNA"/>
</dbReference>
<dbReference type="GO" id="GO:0046872">
    <property type="term" value="F:metal ion binding"/>
    <property type="evidence" value="ECO:0007669"/>
    <property type="project" value="UniProtKB-KW"/>
</dbReference>
<evidence type="ECO:0000256" key="7">
    <source>
        <dbReference type="ARBA" id="ARBA00022912"/>
    </source>
</evidence>
<comment type="cofactor">
    <cofactor evidence="1">
        <name>Mn(2+)</name>
        <dbReference type="ChEBI" id="CHEBI:29035"/>
    </cofactor>
</comment>
<dbReference type="PROSITE" id="PS01032">
    <property type="entry name" value="PPM_1"/>
    <property type="match status" value="1"/>
</dbReference>
<dbReference type="FunFam" id="3.60.40.10:FF:000291">
    <property type="entry name" value="Protein phosphatase 2C 50"/>
    <property type="match status" value="1"/>
</dbReference>
<evidence type="ECO:0000256" key="9">
    <source>
        <dbReference type="RuleBase" id="RU003465"/>
    </source>
</evidence>
<evidence type="ECO:0000256" key="2">
    <source>
        <dbReference type="ARBA" id="ARBA00001946"/>
    </source>
</evidence>
<evidence type="ECO:0000259" key="11">
    <source>
        <dbReference type="PROSITE" id="PS51746"/>
    </source>
</evidence>
<keyword evidence="4" id="KW-0479">Metal-binding</keyword>
<evidence type="ECO:0000256" key="3">
    <source>
        <dbReference type="ARBA" id="ARBA00013081"/>
    </source>
</evidence>
<dbReference type="InterPro" id="IPR036457">
    <property type="entry name" value="PPM-type-like_dom_sf"/>
</dbReference>
<proteinExistence type="inferred from homology"/>
<dbReference type="PROSITE" id="PS51746">
    <property type="entry name" value="PPM_2"/>
    <property type="match status" value="1"/>
</dbReference>
<sequence>MIFHNQNQGSPAPEIFSPSLDSGGKLSTGLNTKERIDKVRSVVRRKELRRIKSLYLKNSAGADRDVCFKKRLKGNDSEPTKSEEFNQLQKKRPWRNDWDGGDFGSHGSISVIGRQREMEDAVAAEVGFLTKGCKRYDFFGVYDGHGGSRVAQACRHWLHKLVAKRVEEEGEEINWEEVMVAVFKEMDEEVNKNGAAVATMGSTATVAVVGEEAVVVANCGDSRAVLSRGGVAIPLSIDHKPGRADELKRIEDCGGNVINWNGQRVLGVLATSRSIGDYYLKPFVIPEPEVTVTNRTEMDEFMIIASDGLWDVISNDLACRIARKFLYGYLGPRNSSRATHGEEMNKESRAAKAAAALVKLVMARGSRDNISVIVVDLMRPEQYLVQTGKCFS</sequence>
<dbReference type="SMART" id="SM00332">
    <property type="entry name" value="PP2Cc"/>
    <property type="match status" value="1"/>
</dbReference>
<dbReference type="CDD" id="cd00143">
    <property type="entry name" value="PP2Cc"/>
    <property type="match status" value="1"/>
</dbReference>
<evidence type="ECO:0000256" key="10">
    <source>
        <dbReference type="SAM" id="MobiDB-lite"/>
    </source>
</evidence>
<comment type="cofactor">
    <cofactor evidence="2">
        <name>Mg(2+)</name>
        <dbReference type="ChEBI" id="CHEBI:18420"/>
    </cofactor>
</comment>
<dbReference type="GO" id="GO:0004722">
    <property type="term" value="F:protein serine/threonine phosphatase activity"/>
    <property type="evidence" value="ECO:0007669"/>
    <property type="project" value="UniProtKB-EC"/>
</dbReference>
<gene>
    <name evidence="12" type="ORF">FPE_LOCUS15587</name>
</gene>
<evidence type="ECO:0000256" key="6">
    <source>
        <dbReference type="ARBA" id="ARBA00022842"/>
    </source>
</evidence>
<feature type="domain" description="PPM-type phosphatase" evidence="11">
    <location>
        <begin position="105"/>
        <end position="377"/>
    </location>
</feature>
<evidence type="ECO:0000256" key="8">
    <source>
        <dbReference type="ARBA" id="ARBA00023211"/>
    </source>
</evidence>
<dbReference type="InterPro" id="IPR015655">
    <property type="entry name" value="PP2C"/>
</dbReference>
<keyword evidence="13" id="KW-1185">Reference proteome</keyword>
<dbReference type="Proteomes" id="UP000834106">
    <property type="component" value="Chromosome 9"/>
</dbReference>
<evidence type="ECO:0000313" key="12">
    <source>
        <dbReference type="EMBL" id="CAI9768157.1"/>
    </source>
</evidence>
<name>A0AAD1ZJI1_9LAMI</name>
<keyword evidence="5 9" id="KW-0378">Hydrolase</keyword>
<feature type="region of interest" description="Disordered" evidence="10">
    <location>
        <begin position="1"/>
        <end position="31"/>
    </location>
</feature>
<dbReference type="InterPro" id="IPR000222">
    <property type="entry name" value="PP2C_BS"/>
</dbReference>
<keyword evidence="7 9" id="KW-0904">Protein phosphatase</keyword>
<keyword evidence="6" id="KW-0460">Magnesium</keyword>
<dbReference type="Pfam" id="PF00481">
    <property type="entry name" value="PP2C"/>
    <property type="match status" value="1"/>
</dbReference>
<comment type="similarity">
    <text evidence="9">Belongs to the PP2C family.</text>
</comment>
<evidence type="ECO:0000313" key="13">
    <source>
        <dbReference type="Proteomes" id="UP000834106"/>
    </source>
</evidence>
<keyword evidence="8" id="KW-0464">Manganese</keyword>
<feature type="compositionally biased region" description="Polar residues" evidence="10">
    <location>
        <begin position="1"/>
        <end position="10"/>
    </location>
</feature>